<dbReference type="WBParaSite" id="ES5_v2.g7017.t1">
    <property type="protein sequence ID" value="ES5_v2.g7017.t1"/>
    <property type="gene ID" value="ES5_v2.g7017"/>
</dbReference>
<organism evidence="1 2">
    <name type="scientific">Panagrolaimus sp. ES5</name>
    <dbReference type="NCBI Taxonomy" id="591445"/>
    <lineage>
        <taxon>Eukaryota</taxon>
        <taxon>Metazoa</taxon>
        <taxon>Ecdysozoa</taxon>
        <taxon>Nematoda</taxon>
        <taxon>Chromadorea</taxon>
        <taxon>Rhabditida</taxon>
        <taxon>Tylenchina</taxon>
        <taxon>Panagrolaimomorpha</taxon>
        <taxon>Panagrolaimoidea</taxon>
        <taxon>Panagrolaimidae</taxon>
        <taxon>Panagrolaimus</taxon>
    </lineage>
</organism>
<sequence length="143" mass="16799">MVDLKFLCFLFFVFIAANCAHFKYINLECMEMDAIKYRPVYENLSMAVKACSHDTYRNCVGVRQSTDENEKAYFWPYYKLKNVKKASTSNDYLYDRSNGTILPKLPNDLDSKLFFSIYIETCPEEFQEYGNICRYAAVSFLII</sequence>
<proteinExistence type="predicted"/>
<dbReference type="Proteomes" id="UP000887579">
    <property type="component" value="Unplaced"/>
</dbReference>
<accession>A0AC34GQW6</accession>
<evidence type="ECO:0000313" key="1">
    <source>
        <dbReference type="Proteomes" id="UP000887579"/>
    </source>
</evidence>
<evidence type="ECO:0000313" key="2">
    <source>
        <dbReference type="WBParaSite" id="ES5_v2.g7017.t1"/>
    </source>
</evidence>
<name>A0AC34GQW6_9BILA</name>
<reference evidence="2" key="1">
    <citation type="submission" date="2022-11" db="UniProtKB">
        <authorList>
            <consortium name="WormBaseParasite"/>
        </authorList>
    </citation>
    <scope>IDENTIFICATION</scope>
</reference>
<protein>
    <submittedName>
        <fullName evidence="2">Uncharacterized protein</fullName>
    </submittedName>
</protein>